<sequence length="109" mass="12019">MDQRPHRSVGQIGCTVIDVDAHRVAGNDHQVGIESLRTDQPVLQLGNNALSQRMDPPEVINLSGAWQWHRPDHQIASSQLNVRQLGMHGAVTQAGRQPISILGNNRPPR</sequence>
<dbReference type="AlphaFoldDB" id="A0A7Z7NAR4"/>
<organism evidence="1 2">
    <name type="scientific">Mycobacterium simulans</name>
    <dbReference type="NCBI Taxonomy" id="627089"/>
    <lineage>
        <taxon>Bacteria</taxon>
        <taxon>Bacillati</taxon>
        <taxon>Actinomycetota</taxon>
        <taxon>Actinomycetes</taxon>
        <taxon>Mycobacteriales</taxon>
        <taxon>Mycobacteriaceae</taxon>
        <taxon>Mycobacterium</taxon>
    </lineage>
</organism>
<accession>A0A7Z7NAR4</accession>
<comment type="caution">
    <text evidence="1">The sequence shown here is derived from an EMBL/GenBank/DDBJ whole genome shotgun (WGS) entry which is preliminary data.</text>
</comment>
<evidence type="ECO:0000313" key="1">
    <source>
        <dbReference type="EMBL" id="SOJ56152.1"/>
    </source>
</evidence>
<evidence type="ECO:0000313" key="2">
    <source>
        <dbReference type="Proteomes" id="UP000554965"/>
    </source>
</evidence>
<proteinExistence type="predicted"/>
<protein>
    <submittedName>
        <fullName evidence="1">Uncharacterized protein</fullName>
    </submittedName>
</protein>
<dbReference type="EMBL" id="OCTY01000002">
    <property type="protein sequence ID" value="SOJ56152.1"/>
    <property type="molecule type" value="Genomic_DNA"/>
</dbReference>
<gene>
    <name evidence="1" type="ORF">MSIMFB_03627</name>
</gene>
<dbReference type="Proteomes" id="UP000554965">
    <property type="component" value="Unassembled WGS sequence"/>
</dbReference>
<name>A0A7Z7NAR4_9MYCO</name>
<keyword evidence="2" id="KW-1185">Reference proteome</keyword>
<reference evidence="1 2" key="1">
    <citation type="submission" date="2017-10" db="EMBL/GenBank/DDBJ databases">
        <authorList>
            <consortium name="Urmite Genomes"/>
        </authorList>
    </citation>
    <scope>NUCLEOTIDE SEQUENCE [LARGE SCALE GENOMIC DNA]</scope>
    <source>
        <strain evidence="1 2">FB-527</strain>
    </source>
</reference>